<dbReference type="PANTHER" id="PTHR35089:SF1">
    <property type="entry name" value="CHAPERONE PROTEIN SKP"/>
    <property type="match status" value="1"/>
</dbReference>
<dbReference type="Pfam" id="PF03938">
    <property type="entry name" value="OmpH"/>
    <property type="match status" value="1"/>
</dbReference>
<comment type="similarity">
    <text evidence="1">Belongs to the Skp family.</text>
</comment>
<sequence>MTQKASFLTKLTLGLLIAGSVAACNQDKTTDKAAASTPAAAPAAGAQIVYINQDTLLAKYDYVKDMTTRLQTKGKSAQGDVDARKQAFQREIAEYQKNAATMSAEQRAPIEQRLQRKGQEIQGYEQNATAQFQNTQGEESEKLFDKIADFTKKYAKDKGYKMILTYSRANPTVLYGDASLDVTNDVVKGLNEAYTKDKK</sequence>
<evidence type="ECO:0000313" key="4">
    <source>
        <dbReference type="EMBL" id="GAA4342020.1"/>
    </source>
</evidence>
<name>A0ABP8HNW0_9SPHI</name>
<dbReference type="PROSITE" id="PS51257">
    <property type="entry name" value="PROKAR_LIPOPROTEIN"/>
    <property type="match status" value="1"/>
</dbReference>
<keyword evidence="5" id="KW-1185">Reference proteome</keyword>
<evidence type="ECO:0000256" key="3">
    <source>
        <dbReference type="SAM" id="SignalP"/>
    </source>
</evidence>
<evidence type="ECO:0000256" key="2">
    <source>
        <dbReference type="ARBA" id="ARBA00022729"/>
    </source>
</evidence>
<feature type="signal peptide" evidence="3">
    <location>
        <begin position="1"/>
        <end position="23"/>
    </location>
</feature>
<dbReference type="Proteomes" id="UP001500582">
    <property type="component" value="Unassembled WGS sequence"/>
</dbReference>
<feature type="chain" id="PRO_5046848074" evidence="3">
    <location>
        <begin position="24"/>
        <end position="199"/>
    </location>
</feature>
<dbReference type="PANTHER" id="PTHR35089">
    <property type="entry name" value="CHAPERONE PROTEIN SKP"/>
    <property type="match status" value="1"/>
</dbReference>
<proteinExistence type="inferred from homology"/>
<reference evidence="5" key="1">
    <citation type="journal article" date="2019" name="Int. J. Syst. Evol. Microbiol.">
        <title>The Global Catalogue of Microorganisms (GCM) 10K type strain sequencing project: providing services to taxonomists for standard genome sequencing and annotation.</title>
        <authorList>
            <consortium name="The Broad Institute Genomics Platform"/>
            <consortium name="The Broad Institute Genome Sequencing Center for Infectious Disease"/>
            <person name="Wu L."/>
            <person name="Ma J."/>
        </authorList>
    </citation>
    <scope>NUCLEOTIDE SEQUENCE [LARGE SCALE GENOMIC DNA]</scope>
    <source>
        <strain evidence="5">JCM 17705</strain>
    </source>
</reference>
<evidence type="ECO:0000313" key="5">
    <source>
        <dbReference type="Proteomes" id="UP001500582"/>
    </source>
</evidence>
<comment type="caution">
    <text evidence="4">The sequence shown here is derived from an EMBL/GenBank/DDBJ whole genome shotgun (WGS) entry which is preliminary data.</text>
</comment>
<protein>
    <submittedName>
        <fullName evidence="4">OmpH family outer membrane protein</fullName>
    </submittedName>
</protein>
<dbReference type="EMBL" id="BAABFT010000036">
    <property type="protein sequence ID" value="GAA4342020.1"/>
    <property type="molecule type" value="Genomic_DNA"/>
</dbReference>
<accession>A0ABP8HNW0</accession>
<dbReference type="InterPro" id="IPR024930">
    <property type="entry name" value="Skp_dom_sf"/>
</dbReference>
<dbReference type="SMART" id="SM00935">
    <property type="entry name" value="OmpH"/>
    <property type="match status" value="1"/>
</dbReference>
<organism evidence="4 5">
    <name type="scientific">Mucilaginibacter gynuensis</name>
    <dbReference type="NCBI Taxonomy" id="1302236"/>
    <lineage>
        <taxon>Bacteria</taxon>
        <taxon>Pseudomonadati</taxon>
        <taxon>Bacteroidota</taxon>
        <taxon>Sphingobacteriia</taxon>
        <taxon>Sphingobacteriales</taxon>
        <taxon>Sphingobacteriaceae</taxon>
        <taxon>Mucilaginibacter</taxon>
    </lineage>
</organism>
<dbReference type="Gene3D" id="3.30.910.20">
    <property type="entry name" value="Skp domain"/>
    <property type="match status" value="1"/>
</dbReference>
<evidence type="ECO:0000256" key="1">
    <source>
        <dbReference type="ARBA" id="ARBA00009091"/>
    </source>
</evidence>
<dbReference type="InterPro" id="IPR005632">
    <property type="entry name" value="Chaperone_Skp"/>
</dbReference>
<gene>
    <name evidence="4" type="ORF">GCM10023149_54590</name>
</gene>
<dbReference type="RefSeq" id="WP_345214420.1">
    <property type="nucleotide sequence ID" value="NZ_BAABFT010000036.1"/>
</dbReference>
<keyword evidence="2 3" id="KW-0732">Signal</keyword>
<dbReference type="SUPFAM" id="SSF111384">
    <property type="entry name" value="OmpH-like"/>
    <property type="match status" value="1"/>
</dbReference>